<protein>
    <recommendedName>
        <fullName evidence="1">UPF0284 protein EU93_0550</fullName>
    </recommendedName>
</protein>
<comment type="similarity">
    <text evidence="1">Belongs to the UPF0284 family.</text>
</comment>
<evidence type="ECO:0000313" key="2">
    <source>
        <dbReference type="EMBL" id="KGF92475.1"/>
    </source>
</evidence>
<dbReference type="CDD" id="cd02439">
    <property type="entry name" value="DMB-PRT_CobT"/>
    <property type="match status" value="1"/>
</dbReference>
<dbReference type="InterPro" id="IPR036087">
    <property type="entry name" value="Nict_dMeBzImd_PRibTrfase_sf"/>
</dbReference>
<dbReference type="Pfam" id="PF02277">
    <property type="entry name" value="DBI_PRT"/>
    <property type="match status" value="1"/>
</dbReference>
<reference evidence="3" key="1">
    <citation type="journal article" date="2014" name="Sci. Data">
        <title>Genomes of diverse isolates of the marine cyanobacterium Prochlorococcus.</title>
        <authorList>
            <person name="Biller S."/>
            <person name="Berube P."/>
            <person name="Thompson J."/>
            <person name="Kelly L."/>
            <person name="Roggensack S."/>
            <person name="Awad L."/>
            <person name="Roache-Johnson K."/>
            <person name="Ding H."/>
            <person name="Giovannoni S.J."/>
            <person name="Moore L.R."/>
            <person name="Chisholm S.W."/>
        </authorList>
    </citation>
    <scope>NUCLEOTIDE SEQUENCE [LARGE SCALE GENOMIC DNA]</scope>
</reference>
<dbReference type="InterPro" id="IPR003200">
    <property type="entry name" value="Nict_dMeBzImd_PRibTrfase"/>
</dbReference>
<dbReference type="RefSeq" id="WP_032513358.1">
    <property type="nucleotide sequence ID" value="NZ_JNAJ01000007.1"/>
</dbReference>
<dbReference type="NCBIfam" id="NF003369">
    <property type="entry name" value="PRK04447.1-2"/>
    <property type="match status" value="1"/>
</dbReference>
<accession>A0A0A1ZSR8</accession>
<sequence>MYSTELGINFFGNASNKKSQSNKIEILKKNINNFKIFLVIAGTNTSQIPGISAAGINAKSRRKTALADAEFLIKGASKDHRYKLPLLNAGVTPALISHVCSKLINIYPVIVPLGIGVKPYFNHLVVEDRDLGPSNCLTTGKSMSKERVINLYERGLAIGKSSKQPILISESVPGGTTTAQAVMEAFSLRVSNLVGSSLFKAPRELRRKVVQKGLLNSNLKNDFDSFDVVAAVGDPFQAFSMGLLIGARLAKQPVILSGGSQMLAIISLVLEFIDLKNEDNFIEDVFIATTGWLLKDNSLNNLLNLINEKYDVKLLGLASPLNFKSSKYKEFKDYELGHVKEGVGAGGISLLAFLDGFKNEEIVSLCQQNLEKMKSLGQISLEKDC</sequence>
<comment type="caution">
    <text evidence="2">The sequence shown here is derived from an EMBL/GenBank/DDBJ whole genome shotgun (WGS) entry which is preliminary data.</text>
</comment>
<evidence type="ECO:0000313" key="3">
    <source>
        <dbReference type="Proteomes" id="UP000030491"/>
    </source>
</evidence>
<proteinExistence type="inferred from homology"/>
<dbReference type="PANTHER" id="PTHR38811:SF1">
    <property type="entry name" value="UPF0284 PROTEIN SLL1500"/>
    <property type="match status" value="1"/>
</dbReference>
<dbReference type="HAMAP" id="MF_01086">
    <property type="entry name" value="UPF0284"/>
    <property type="match status" value="1"/>
</dbReference>
<keyword evidence="2" id="KW-0808">Transferase</keyword>
<keyword evidence="2" id="KW-0328">Glycosyltransferase</keyword>
<dbReference type="InterPro" id="IPR002805">
    <property type="entry name" value="Nict_dMeBzImd_PRibTrfase_arc"/>
</dbReference>
<dbReference type="SUPFAM" id="SSF52733">
    <property type="entry name" value="Nicotinate mononucleotide:5,6-dimethylbenzimidazole phosphoribosyltransferase (CobT)"/>
    <property type="match status" value="1"/>
</dbReference>
<dbReference type="Proteomes" id="UP000030491">
    <property type="component" value="Unassembled WGS sequence"/>
</dbReference>
<dbReference type="OrthoDB" id="418257at2"/>
<dbReference type="PANTHER" id="PTHR38811">
    <property type="match status" value="1"/>
</dbReference>
<dbReference type="Gene3D" id="3.40.50.10210">
    <property type="match status" value="1"/>
</dbReference>
<evidence type="ECO:0000256" key="1">
    <source>
        <dbReference type="HAMAP-Rule" id="MF_01086"/>
    </source>
</evidence>
<name>A0A0A1ZSR8_PROMR</name>
<dbReference type="AlphaFoldDB" id="A0A0A1ZSR8"/>
<organism evidence="2 3">
    <name type="scientific">Prochlorococcus marinus str. MIT 9116</name>
    <dbReference type="NCBI Taxonomy" id="167544"/>
    <lineage>
        <taxon>Bacteria</taxon>
        <taxon>Bacillati</taxon>
        <taxon>Cyanobacteriota</taxon>
        <taxon>Cyanophyceae</taxon>
        <taxon>Synechococcales</taxon>
        <taxon>Prochlorococcaceae</taxon>
        <taxon>Prochlorococcus</taxon>
    </lineage>
</organism>
<dbReference type="GO" id="GO:0008939">
    <property type="term" value="F:nicotinate-nucleotide-dimethylbenzimidazole phosphoribosyltransferase activity"/>
    <property type="evidence" value="ECO:0007669"/>
    <property type="project" value="InterPro"/>
</dbReference>
<dbReference type="EMBL" id="JNAJ01000007">
    <property type="protein sequence ID" value="KGF92475.1"/>
    <property type="molecule type" value="Genomic_DNA"/>
</dbReference>
<gene>
    <name evidence="2" type="ORF">EU93_0550</name>
</gene>